<gene>
    <name evidence="1" type="ORF">LCGC14_1706010</name>
</gene>
<evidence type="ECO:0000313" key="1">
    <source>
        <dbReference type="EMBL" id="KKM14450.1"/>
    </source>
</evidence>
<accession>A0A0F9KGM0</accession>
<dbReference type="AlphaFoldDB" id="A0A0F9KGM0"/>
<protein>
    <submittedName>
        <fullName evidence="1">Uncharacterized protein</fullName>
    </submittedName>
</protein>
<dbReference type="EMBL" id="LAZR01015142">
    <property type="protein sequence ID" value="KKM14450.1"/>
    <property type="molecule type" value="Genomic_DNA"/>
</dbReference>
<organism evidence="1">
    <name type="scientific">marine sediment metagenome</name>
    <dbReference type="NCBI Taxonomy" id="412755"/>
    <lineage>
        <taxon>unclassified sequences</taxon>
        <taxon>metagenomes</taxon>
        <taxon>ecological metagenomes</taxon>
    </lineage>
</organism>
<proteinExistence type="predicted"/>
<comment type="caution">
    <text evidence="1">The sequence shown here is derived from an EMBL/GenBank/DDBJ whole genome shotgun (WGS) entry which is preliminary data.</text>
</comment>
<sequence length="53" mass="6234">MKITITLIEASRKGIWEEFCEMFGWDYYCLNEGIDPDTEQELTMEQAEELGLL</sequence>
<name>A0A0F9KGM0_9ZZZZ</name>
<reference evidence="1" key="1">
    <citation type="journal article" date="2015" name="Nature">
        <title>Complex archaea that bridge the gap between prokaryotes and eukaryotes.</title>
        <authorList>
            <person name="Spang A."/>
            <person name="Saw J.H."/>
            <person name="Jorgensen S.L."/>
            <person name="Zaremba-Niedzwiedzka K."/>
            <person name="Martijn J."/>
            <person name="Lind A.E."/>
            <person name="van Eijk R."/>
            <person name="Schleper C."/>
            <person name="Guy L."/>
            <person name="Ettema T.J."/>
        </authorList>
    </citation>
    <scope>NUCLEOTIDE SEQUENCE</scope>
</reference>